<sequence>VKEIDFDSLGINPSSRLTIIKVDEPARRKAGIIVPDINTLLDKLKNEEKVI</sequence>
<gene>
    <name evidence="1" type="ORF">G4H88_004647</name>
</gene>
<organism evidence="1">
    <name type="scientific">Salmonella enterica</name>
    <name type="common">Salmonella choleraesuis</name>
    <dbReference type="NCBI Taxonomy" id="28901"/>
    <lineage>
        <taxon>Bacteria</taxon>
        <taxon>Pseudomonadati</taxon>
        <taxon>Pseudomonadota</taxon>
        <taxon>Gammaproteobacteria</taxon>
        <taxon>Enterobacterales</taxon>
        <taxon>Enterobacteriaceae</taxon>
        <taxon>Salmonella</taxon>
    </lineage>
</organism>
<feature type="non-terminal residue" evidence="1">
    <location>
        <position position="1"/>
    </location>
</feature>
<comment type="caution">
    <text evidence="1">The sequence shown here is derived from an EMBL/GenBank/DDBJ whole genome shotgun (WGS) entry which is preliminary data.</text>
</comment>
<name>A0A733IWF9_SALER</name>
<reference evidence="1" key="1">
    <citation type="journal article" date="2018" name="Genome Biol.">
        <title>SKESA: strategic k-mer extension for scrupulous assemblies.</title>
        <authorList>
            <person name="Souvorov A."/>
            <person name="Agarwala R."/>
            <person name="Lipman D.J."/>
        </authorList>
    </citation>
    <scope>NUCLEOTIDE SEQUENCE</scope>
    <source>
        <strain evidence="1">15-5370</strain>
    </source>
</reference>
<proteinExistence type="predicted"/>
<evidence type="ECO:0000313" key="1">
    <source>
        <dbReference type="EMBL" id="HAE5720010.1"/>
    </source>
</evidence>
<dbReference type="Gene3D" id="3.40.50.620">
    <property type="entry name" value="HUPs"/>
    <property type="match status" value="1"/>
</dbReference>
<dbReference type="InterPro" id="IPR014729">
    <property type="entry name" value="Rossmann-like_a/b/a_fold"/>
</dbReference>
<protein>
    <submittedName>
        <fullName evidence="1">Electron transfer flavoprotein subunit beta/FixA family protein</fullName>
    </submittedName>
</protein>
<accession>A0A733IWF9</accession>
<dbReference type="AlphaFoldDB" id="A0A733IWF9"/>
<reference evidence="1" key="2">
    <citation type="submission" date="2018-07" db="EMBL/GenBank/DDBJ databases">
        <authorList>
            <consortium name="NCBI Pathogen Detection Project"/>
        </authorList>
    </citation>
    <scope>NUCLEOTIDE SEQUENCE</scope>
    <source>
        <strain evidence="1">15-5370</strain>
    </source>
</reference>
<dbReference type="EMBL" id="DAASIZ010000156">
    <property type="protein sequence ID" value="HAE5720010.1"/>
    <property type="molecule type" value="Genomic_DNA"/>
</dbReference>